<organism evidence="1 2">
    <name type="scientific">Rubripirellula obstinata</name>
    <dbReference type="NCBI Taxonomy" id="406547"/>
    <lineage>
        <taxon>Bacteria</taxon>
        <taxon>Pseudomonadati</taxon>
        <taxon>Planctomycetota</taxon>
        <taxon>Planctomycetia</taxon>
        <taxon>Pirellulales</taxon>
        <taxon>Pirellulaceae</taxon>
        <taxon>Rubripirellula</taxon>
    </lineage>
</organism>
<comment type="caution">
    <text evidence="1">The sequence shown here is derived from an EMBL/GenBank/DDBJ whole genome shotgun (WGS) entry which is preliminary data.</text>
</comment>
<protein>
    <submittedName>
        <fullName evidence="1">Uncharacterized protein</fullName>
    </submittedName>
</protein>
<dbReference type="AlphaFoldDB" id="A0A5B1CDM9"/>
<accession>A0A5B1CDM9</accession>
<dbReference type="EMBL" id="VRLW01000001">
    <property type="protein sequence ID" value="KAA1259228.1"/>
    <property type="molecule type" value="Genomic_DNA"/>
</dbReference>
<dbReference type="Proteomes" id="UP000322699">
    <property type="component" value="Unassembled WGS sequence"/>
</dbReference>
<reference evidence="1 2" key="1">
    <citation type="submission" date="2019-08" db="EMBL/GenBank/DDBJ databases">
        <title>Deep-cultivation of Planctomycetes and their phenomic and genomic characterization uncovers novel biology.</title>
        <authorList>
            <person name="Wiegand S."/>
            <person name="Jogler M."/>
            <person name="Boedeker C."/>
            <person name="Pinto D."/>
            <person name="Vollmers J."/>
            <person name="Rivas-Marin E."/>
            <person name="Kohn T."/>
            <person name="Peeters S.H."/>
            <person name="Heuer A."/>
            <person name="Rast P."/>
            <person name="Oberbeckmann S."/>
            <person name="Bunk B."/>
            <person name="Jeske O."/>
            <person name="Meyerdierks A."/>
            <person name="Storesund J.E."/>
            <person name="Kallscheuer N."/>
            <person name="Luecker S."/>
            <person name="Lage O.M."/>
            <person name="Pohl T."/>
            <person name="Merkel B.J."/>
            <person name="Hornburger P."/>
            <person name="Mueller R.-W."/>
            <person name="Bruemmer F."/>
            <person name="Labrenz M."/>
            <person name="Spormann A.M."/>
            <person name="Op Den Camp H."/>
            <person name="Overmann J."/>
            <person name="Amann R."/>
            <person name="Jetten M.S.M."/>
            <person name="Mascher T."/>
            <person name="Medema M.H."/>
            <person name="Devos D.P."/>
            <person name="Kaster A.-K."/>
            <person name="Ovreas L."/>
            <person name="Rohde M."/>
            <person name="Galperin M.Y."/>
            <person name="Jogler C."/>
        </authorList>
    </citation>
    <scope>NUCLEOTIDE SEQUENCE [LARGE SCALE GENOMIC DNA]</scope>
    <source>
        <strain evidence="1 2">LF1</strain>
    </source>
</reference>
<gene>
    <name evidence="1" type="ORF">LF1_17570</name>
</gene>
<keyword evidence="2" id="KW-1185">Reference proteome</keyword>
<sequence>MPGHRLVDLRSRSGDGDAVLIAQAELSLADQLSFNRQSSIILQSLTIENELKEVFMYGHKTR</sequence>
<evidence type="ECO:0000313" key="1">
    <source>
        <dbReference type="EMBL" id="KAA1259228.1"/>
    </source>
</evidence>
<evidence type="ECO:0000313" key="2">
    <source>
        <dbReference type="Proteomes" id="UP000322699"/>
    </source>
</evidence>
<proteinExistence type="predicted"/>
<name>A0A5B1CDM9_9BACT</name>